<dbReference type="HOGENOM" id="CLU_000604_1_22_0"/>
<keyword evidence="3" id="KW-0067">ATP-binding</keyword>
<name>D1APS1_SEBTE</name>
<dbReference type="SUPFAM" id="SSF52540">
    <property type="entry name" value="P-loop containing nucleoside triphosphate hydrolases"/>
    <property type="match status" value="1"/>
</dbReference>
<dbReference type="PROSITE" id="PS00675">
    <property type="entry name" value="SIGMA54_INTERACT_1"/>
    <property type="match status" value="1"/>
</dbReference>
<organism evidence="5 6">
    <name type="scientific">Sebaldella termitidis (strain ATCC 33386 / NCTC 11300)</name>
    <dbReference type="NCBI Taxonomy" id="526218"/>
    <lineage>
        <taxon>Bacteria</taxon>
        <taxon>Fusobacteriati</taxon>
        <taxon>Fusobacteriota</taxon>
        <taxon>Fusobacteriia</taxon>
        <taxon>Fusobacteriales</taxon>
        <taxon>Leptotrichiaceae</taxon>
        <taxon>Sebaldella</taxon>
    </lineage>
</organism>
<evidence type="ECO:0000256" key="2">
    <source>
        <dbReference type="ARBA" id="ARBA00022741"/>
    </source>
</evidence>
<protein>
    <submittedName>
        <fullName evidence="5">Sigma 54 interacting domain protein</fullName>
    </submittedName>
</protein>
<reference evidence="6" key="1">
    <citation type="submission" date="2009-09" db="EMBL/GenBank/DDBJ databases">
        <title>The complete chromosome of Sebaldella termitidis ATCC 33386.</title>
        <authorList>
            <consortium name="US DOE Joint Genome Institute (JGI-PGF)"/>
            <person name="Lucas S."/>
            <person name="Copeland A."/>
            <person name="Lapidus A."/>
            <person name="Glavina del Rio T."/>
            <person name="Dalin E."/>
            <person name="Tice H."/>
            <person name="Bruce D."/>
            <person name="Goodwin L."/>
            <person name="Pitluck S."/>
            <person name="Kyrpides N."/>
            <person name="Mavromatis K."/>
            <person name="Ivanova N."/>
            <person name="Mikhailova N."/>
            <person name="Sims D."/>
            <person name="Meincke L."/>
            <person name="Brettin T."/>
            <person name="Detter J.C."/>
            <person name="Han C."/>
            <person name="Larimer F."/>
            <person name="Land M."/>
            <person name="Hauser L."/>
            <person name="Markowitz V."/>
            <person name="Cheng J.F."/>
            <person name="Hugenholtz P."/>
            <person name="Woyke T."/>
            <person name="Wu D."/>
            <person name="Eisen J.A."/>
        </authorList>
    </citation>
    <scope>NUCLEOTIDE SEQUENCE [LARGE SCALE GENOMIC DNA]</scope>
    <source>
        <strain evidence="6">ATCC 33386 / NCTC 11300</strain>
    </source>
</reference>
<sequence length="231" mass="26274">MLKIENLYLEIGKFKLGSINLTLGKEEYFVILGETGSGKTLFLESIAGKYHKLAGKIFLNNYELTKLPPEKRGIGFVYQNFELFSHMNVYQNIAFPLKIRKASKKEAEKNVSAIAEKLGILHLMQRDIGNLSGGEKQRTALARALIVKPGILLLDEPMSALDYITKKETQKLLKAIHKDYKPVVIHVTHDINEAVYLSERIGVMRNGRLGEIISVTDEIRKTGERFFYKYL</sequence>
<keyword evidence="2" id="KW-0547">Nucleotide-binding</keyword>
<gene>
    <name evidence="5" type="ordered locus">Sterm_3264</name>
</gene>
<evidence type="ECO:0000256" key="3">
    <source>
        <dbReference type="ARBA" id="ARBA00022840"/>
    </source>
</evidence>
<dbReference type="InterPro" id="IPR050093">
    <property type="entry name" value="ABC_SmlMolc_Importer"/>
</dbReference>
<dbReference type="KEGG" id="str:Sterm_3264"/>
<reference evidence="5 6" key="2">
    <citation type="journal article" date="2010" name="Stand. Genomic Sci.">
        <title>Complete genome sequence of Sebaldella termitidis type strain (NCTC 11300).</title>
        <authorList>
            <person name="Harmon-Smith M."/>
            <person name="Celia L."/>
            <person name="Chertkov O."/>
            <person name="Lapidus A."/>
            <person name="Copeland A."/>
            <person name="Glavina Del Rio T."/>
            <person name="Nolan M."/>
            <person name="Lucas S."/>
            <person name="Tice H."/>
            <person name="Cheng J.F."/>
            <person name="Han C."/>
            <person name="Detter J.C."/>
            <person name="Bruce D."/>
            <person name="Goodwin L."/>
            <person name="Pitluck S."/>
            <person name="Pati A."/>
            <person name="Liolios K."/>
            <person name="Ivanova N."/>
            <person name="Mavromatis K."/>
            <person name="Mikhailova N."/>
            <person name="Chen A."/>
            <person name="Palaniappan K."/>
            <person name="Land M."/>
            <person name="Hauser L."/>
            <person name="Chang Y.J."/>
            <person name="Jeffries C.D."/>
            <person name="Brettin T."/>
            <person name="Goker M."/>
            <person name="Beck B."/>
            <person name="Bristow J."/>
            <person name="Eisen J.A."/>
            <person name="Markowitz V."/>
            <person name="Hugenholtz P."/>
            <person name="Kyrpides N.C."/>
            <person name="Klenk H.P."/>
            <person name="Chen F."/>
        </authorList>
    </citation>
    <scope>NUCLEOTIDE SEQUENCE [LARGE SCALE GENOMIC DNA]</scope>
    <source>
        <strain evidence="6">ATCC 33386 / NCTC 11300</strain>
    </source>
</reference>
<dbReference type="GO" id="GO:0005524">
    <property type="term" value="F:ATP binding"/>
    <property type="evidence" value="ECO:0007669"/>
    <property type="project" value="UniProtKB-KW"/>
</dbReference>
<dbReference type="RefSeq" id="WP_012862687.1">
    <property type="nucleotide sequence ID" value="NC_013517.1"/>
</dbReference>
<accession>D1APS1</accession>
<keyword evidence="6" id="KW-1185">Reference proteome</keyword>
<evidence type="ECO:0000256" key="1">
    <source>
        <dbReference type="ARBA" id="ARBA00022448"/>
    </source>
</evidence>
<dbReference type="Gene3D" id="3.40.50.300">
    <property type="entry name" value="P-loop containing nucleotide triphosphate hydrolases"/>
    <property type="match status" value="1"/>
</dbReference>
<dbReference type="STRING" id="526218.Sterm_3264"/>
<dbReference type="Pfam" id="PF00005">
    <property type="entry name" value="ABC_tran"/>
    <property type="match status" value="1"/>
</dbReference>
<proteinExistence type="predicted"/>
<evidence type="ECO:0000259" key="4">
    <source>
        <dbReference type="PROSITE" id="PS50893"/>
    </source>
</evidence>
<dbReference type="InterPro" id="IPR025662">
    <property type="entry name" value="Sigma_54_int_dom_ATP-bd_1"/>
</dbReference>
<dbReference type="EMBL" id="CP001739">
    <property type="protein sequence ID" value="ACZ10105.1"/>
    <property type="molecule type" value="Genomic_DNA"/>
</dbReference>
<dbReference type="InterPro" id="IPR003593">
    <property type="entry name" value="AAA+_ATPase"/>
</dbReference>
<dbReference type="eggNOG" id="COG3842">
    <property type="taxonomic scope" value="Bacteria"/>
</dbReference>
<evidence type="ECO:0000313" key="6">
    <source>
        <dbReference type="Proteomes" id="UP000000845"/>
    </source>
</evidence>
<dbReference type="SMART" id="SM00382">
    <property type="entry name" value="AAA"/>
    <property type="match status" value="1"/>
</dbReference>
<dbReference type="PANTHER" id="PTHR42781">
    <property type="entry name" value="SPERMIDINE/PUTRESCINE IMPORT ATP-BINDING PROTEIN POTA"/>
    <property type="match status" value="1"/>
</dbReference>
<dbReference type="InterPro" id="IPR003439">
    <property type="entry name" value="ABC_transporter-like_ATP-bd"/>
</dbReference>
<evidence type="ECO:0000313" key="5">
    <source>
        <dbReference type="EMBL" id="ACZ10105.1"/>
    </source>
</evidence>
<dbReference type="Proteomes" id="UP000000845">
    <property type="component" value="Chromosome"/>
</dbReference>
<dbReference type="PANTHER" id="PTHR42781:SF4">
    <property type="entry name" value="SPERMIDINE_PUTRESCINE IMPORT ATP-BINDING PROTEIN POTA"/>
    <property type="match status" value="1"/>
</dbReference>
<feature type="domain" description="ABC transporter" evidence="4">
    <location>
        <begin position="2"/>
        <end position="231"/>
    </location>
</feature>
<keyword evidence="1" id="KW-0813">Transport</keyword>
<dbReference type="AlphaFoldDB" id="D1APS1"/>
<dbReference type="GO" id="GO:0016887">
    <property type="term" value="F:ATP hydrolysis activity"/>
    <property type="evidence" value="ECO:0007669"/>
    <property type="project" value="InterPro"/>
</dbReference>
<dbReference type="PROSITE" id="PS50893">
    <property type="entry name" value="ABC_TRANSPORTER_2"/>
    <property type="match status" value="1"/>
</dbReference>
<dbReference type="InterPro" id="IPR027417">
    <property type="entry name" value="P-loop_NTPase"/>
</dbReference>